<organism evidence="1 2">
    <name type="scientific">Pseudomonas helmanticensis</name>
    <dbReference type="NCBI Taxonomy" id="1471381"/>
    <lineage>
        <taxon>Bacteria</taxon>
        <taxon>Pseudomonadati</taxon>
        <taxon>Pseudomonadota</taxon>
        <taxon>Gammaproteobacteria</taxon>
        <taxon>Pseudomonadales</taxon>
        <taxon>Pseudomonadaceae</taxon>
        <taxon>Pseudomonas</taxon>
    </lineage>
</organism>
<accession>A0A4R7UVV3</accession>
<gene>
    <name evidence="1" type="ORF">EDF87_119132</name>
</gene>
<sequence length="243" mass="27271">MKTIVDIASVLATKSGGFRFDTSCDSLWYLATGYDYGSIFDYLGPIFFRYNIYTVLAAELDSSSSIAKKLDLHKRAFGKIGLDATNKRRHLELNLDIEGRHNFCDISTASSIEEIKILLTAIYKGWNALIFLSEMELDESDKKEILSVISEIYRASGTDFSQASSLKLFHKVIAVLCSKKCIVVMLGEDHSDTRAILISGPPEQIVEFSELANNFAEADSDPTPTPLTREFTLKTPFVRRRIF</sequence>
<dbReference type="AlphaFoldDB" id="A0A4R7UVV3"/>
<comment type="caution">
    <text evidence="1">The sequence shown here is derived from an EMBL/GenBank/DDBJ whole genome shotgun (WGS) entry which is preliminary data.</text>
</comment>
<reference evidence="1 2" key="1">
    <citation type="submission" date="2019-03" db="EMBL/GenBank/DDBJ databases">
        <title>Genomic analyses of the natural microbiome of Caenorhabditis elegans.</title>
        <authorList>
            <person name="Samuel B."/>
        </authorList>
    </citation>
    <scope>NUCLEOTIDE SEQUENCE [LARGE SCALE GENOMIC DNA]</scope>
    <source>
        <strain evidence="1 2">BIGb0525</strain>
    </source>
</reference>
<proteinExistence type="predicted"/>
<dbReference type="Proteomes" id="UP000295804">
    <property type="component" value="Unassembled WGS sequence"/>
</dbReference>
<dbReference type="EMBL" id="SOCQ01000019">
    <property type="protein sequence ID" value="TDV40610.1"/>
    <property type="molecule type" value="Genomic_DNA"/>
</dbReference>
<evidence type="ECO:0000313" key="2">
    <source>
        <dbReference type="Proteomes" id="UP000295804"/>
    </source>
</evidence>
<evidence type="ECO:0000313" key="1">
    <source>
        <dbReference type="EMBL" id="TDV40610.1"/>
    </source>
</evidence>
<name>A0A4R7UVV3_9PSED</name>
<dbReference type="RefSeq" id="WP_134177743.1">
    <property type="nucleotide sequence ID" value="NZ_SOCQ01000019.1"/>
</dbReference>
<protein>
    <submittedName>
        <fullName evidence="1">Uncharacterized protein</fullName>
    </submittedName>
</protein>